<evidence type="ECO:0000313" key="3">
    <source>
        <dbReference type="Proteomes" id="UP001596142"/>
    </source>
</evidence>
<dbReference type="Proteomes" id="UP001596142">
    <property type="component" value="Unassembled WGS sequence"/>
</dbReference>
<evidence type="ECO:0000256" key="1">
    <source>
        <dbReference type="SAM" id="Phobius"/>
    </source>
</evidence>
<keyword evidence="1" id="KW-0472">Membrane</keyword>
<feature type="transmembrane region" description="Helical" evidence="1">
    <location>
        <begin position="53"/>
        <end position="72"/>
    </location>
</feature>
<organism evidence="2 3">
    <name type="scientific">Thalassorhabdus alkalitolerans</name>
    <dbReference type="NCBI Taxonomy" id="2282697"/>
    <lineage>
        <taxon>Bacteria</taxon>
        <taxon>Bacillati</taxon>
        <taxon>Bacillota</taxon>
        <taxon>Bacilli</taxon>
        <taxon>Bacillales</taxon>
        <taxon>Bacillaceae</taxon>
        <taxon>Thalassorhabdus</taxon>
    </lineage>
</organism>
<dbReference type="RefSeq" id="WP_385942415.1">
    <property type="nucleotide sequence ID" value="NZ_JBHSOZ010000008.1"/>
</dbReference>
<feature type="transmembrane region" description="Helical" evidence="1">
    <location>
        <begin position="20"/>
        <end position="41"/>
    </location>
</feature>
<dbReference type="EMBL" id="JBHSOZ010000008">
    <property type="protein sequence ID" value="MFC5713884.1"/>
    <property type="molecule type" value="Genomic_DNA"/>
</dbReference>
<comment type="caution">
    <text evidence="2">The sequence shown here is derived from an EMBL/GenBank/DDBJ whole genome shotgun (WGS) entry which is preliminary data.</text>
</comment>
<keyword evidence="3" id="KW-1185">Reference proteome</keyword>
<accession>A0ABW0YV08</accession>
<evidence type="ECO:0000313" key="2">
    <source>
        <dbReference type="EMBL" id="MFC5713884.1"/>
    </source>
</evidence>
<name>A0ABW0YV08_9BACI</name>
<protein>
    <submittedName>
        <fullName evidence="2">DUF4181 domain-containing protein</fullName>
    </submittedName>
</protein>
<keyword evidence="1" id="KW-1133">Transmembrane helix</keyword>
<sequence length="79" mass="9204">MLVTAYNGREPTKQPAELTWLHSPLIIPLGYYFLVESVRAVMEWKYASHPKACLYTVSQMFFFAAILFLMFMTDFFGLL</sequence>
<gene>
    <name evidence="2" type="ORF">ACFPU1_14025</name>
</gene>
<reference evidence="3" key="1">
    <citation type="journal article" date="2019" name="Int. J. Syst. Evol. Microbiol.">
        <title>The Global Catalogue of Microorganisms (GCM) 10K type strain sequencing project: providing services to taxonomists for standard genome sequencing and annotation.</title>
        <authorList>
            <consortium name="The Broad Institute Genomics Platform"/>
            <consortium name="The Broad Institute Genome Sequencing Center for Infectious Disease"/>
            <person name="Wu L."/>
            <person name="Ma J."/>
        </authorList>
    </citation>
    <scope>NUCLEOTIDE SEQUENCE [LARGE SCALE GENOMIC DNA]</scope>
    <source>
        <strain evidence="3">CECT 7184</strain>
    </source>
</reference>
<dbReference type="Pfam" id="PF13789">
    <property type="entry name" value="DUF4181"/>
    <property type="match status" value="1"/>
</dbReference>
<proteinExistence type="predicted"/>
<dbReference type="InterPro" id="IPR025441">
    <property type="entry name" value="DUF4181"/>
</dbReference>
<keyword evidence="1" id="KW-0812">Transmembrane</keyword>